<comment type="similarity">
    <text evidence="1">Belongs to the protein kinase superfamily. AGC Ser/Thr protein kinase family. PDPK1 subfamily.</text>
</comment>
<feature type="compositionally biased region" description="Low complexity" evidence="10">
    <location>
        <begin position="817"/>
        <end position="849"/>
    </location>
</feature>
<dbReference type="InterPro" id="IPR011009">
    <property type="entry name" value="Kinase-like_dom_sf"/>
</dbReference>
<name>A0ABY8EMJ2_MALFU</name>
<sequence>MSAPMLNAGTDAELAWPAEPTSTQGWHLDGLRTSPDAAPPIDTGAVPPSYLQAAPPARGSTPRVKHMVKPTNDTWIYRNGPGISSARRSPLLVPISDDTEQDVLPPSAPAMARGSSAPNARSTLPHELSALALTSMGGAPPSASRRHISRPSSRTSYRSRRSETVRDASSIWSLNTELAPRGERSSTLHEDEAASMASGSSRTSLVRLDATHPAPPVRVGSMVMTPAEAVRMEAQAGVARVPDNPGYTTEAEERGWRARTQQWVQELHTPHDTTAPALVTTADVSPTMPSDTAEVVVTPNVRERSRRDTSGSQLSDWTMDAQRMRGSDRSSISTLQTLQPRSPSPYDQRNEVVSLASPGATSMLGWSSRSPRTTVRALDSTGRGTPPLRSESSASPMPSISAQMGHYGNVVSTTEVLNAGVPPNEAPSADARLSAPPRALPAHDDARAASRRAPARRRTPNDFVFGEVLGEGSYSTVLKAWDVHDLSEADRQALARRPSALEAVAGHDGAAQLPGGVSARAYAVKVLDKVHILKEKKQKYVRVEKEALSLLLHRPGIVTLYHTFQDRESLYFVLELAPNGEFLHYVKQLGTLDTTSATFYAAQLADAIHSIHRAGVIHRDIKPENMLLDAHMRILVTDFGSAKLVGRDASSAEPVSPAAVPTAAGDAASAPRSGSFVGTAEYVSPELLGEKAAGMPSDWWAFACVVFQMLAGHSPFKAANEYQTFQRILHRQFAYPAAFPAEARDLIDRLLVLEPEARPGAEAIKRAAFFAQTDFATIWTCEPPPMRPGLMPRVAPTDARTYSDEMRALATSFDAAPTLSSPPSSNPTRSTSEVEASDSSSDESPALSTNDLRATTPAAPLRTGAQRTVHRPARQNAAFATEIYDELMLPNEVVSYSSPIVLRRTGAGGMFSKRCQLLLTSYPRLLCVRESSRALKVLCEIILRQLPPHDAQDGAADTLALLQRTESSHSMSRLLRSHSLRSQPSIQSMAVPSRNALSRGFSRMNSARTSPDALTRFASTGARTEYKPRFEALSAAGLGGALLPRETVAAPRTHTDPRFANWLLGVEVRSSRGFIVHTPARAYLFDDPAGDSQYWVQCIQEAEHQYAVSQS</sequence>
<evidence type="ECO:0000256" key="6">
    <source>
        <dbReference type="ARBA" id="ARBA00022777"/>
    </source>
</evidence>
<keyword evidence="5" id="KW-0547">Nucleotide-binding</keyword>
<dbReference type="InterPro" id="IPR011993">
    <property type="entry name" value="PH-like_dom_sf"/>
</dbReference>
<dbReference type="Gene3D" id="3.30.200.20">
    <property type="entry name" value="Phosphorylase Kinase, domain 1"/>
    <property type="match status" value="1"/>
</dbReference>
<dbReference type="InterPro" id="IPR000719">
    <property type="entry name" value="Prot_kinase_dom"/>
</dbReference>
<evidence type="ECO:0000256" key="8">
    <source>
        <dbReference type="ARBA" id="ARBA00047899"/>
    </source>
</evidence>
<proteinExistence type="inferred from homology"/>
<feature type="compositionally biased region" description="Basic and acidic residues" evidence="10">
    <location>
        <begin position="180"/>
        <end position="192"/>
    </location>
</feature>
<evidence type="ECO:0000256" key="1">
    <source>
        <dbReference type="ARBA" id="ARBA00010006"/>
    </source>
</evidence>
<evidence type="ECO:0000256" key="10">
    <source>
        <dbReference type="SAM" id="MobiDB-lite"/>
    </source>
</evidence>
<feature type="region of interest" description="Disordered" evidence="10">
    <location>
        <begin position="97"/>
        <end position="122"/>
    </location>
</feature>
<organism evidence="12 13">
    <name type="scientific">Malassezia furfur</name>
    <name type="common">Pityriasis versicolor infection agent</name>
    <name type="synonym">Pityrosporum furfur</name>
    <dbReference type="NCBI Taxonomy" id="55194"/>
    <lineage>
        <taxon>Eukaryota</taxon>
        <taxon>Fungi</taxon>
        <taxon>Dikarya</taxon>
        <taxon>Basidiomycota</taxon>
        <taxon>Ustilaginomycotina</taxon>
        <taxon>Malasseziomycetes</taxon>
        <taxon>Malasseziales</taxon>
        <taxon>Malasseziaceae</taxon>
        <taxon>Malassezia</taxon>
    </lineage>
</organism>
<comment type="catalytic activity">
    <reaction evidence="9">
        <text>L-seryl-[protein] + ATP = O-phospho-L-seryl-[protein] + ADP + H(+)</text>
        <dbReference type="Rhea" id="RHEA:17989"/>
        <dbReference type="Rhea" id="RHEA-COMP:9863"/>
        <dbReference type="Rhea" id="RHEA-COMP:11604"/>
        <dbReference type="ChEBI" id="CHEBI:15378"/>
        <dbReference type="ChEBI" id="CHEBI:29999"/>
        <dbReference type="ChEBI" id="CHEBI:30616"/>
        <dbReference type="ChEBI" id="CHEBI:83421"/>
        <dbReference type="ChEBI" id="CHEBI:456216"/>
        <dbReference type="EC" id="2.7.11.1"/>
    </reaction>
</comment>
<keyword evidence="4 12" id="KW-0808">Transferase</keyword>
<comment type="catalytic activity">
    <reaction evidence="8">
        <text>L-threonyl-[protein] + ATP = O-phospho-L-threonyl-[protein] + ADP + H(+)</text>
        <dbReference type="Rhea" id="RHEA:46608"/>
        <dbReference type="Rhea" id="RHEA-COMP:11060"/>
        <dbReference type="Rhea" id="RHEA-COMP:11605"/>
        <dbReference type="ChEBI" id="CHEBI:15378"/>
        <dbReference type="ChEBI" id="CHEBI:30013"/>
        <dbReference type="ChEBI" id="CHEBI:30616"/>
        <dbReference type="ChEBI" id="CHEBI:61977"/>
        <dbReference type="ChEBI" id="CHEBI:456216"/>
        <dbReference type="EC" id="2.7.11.1"/>
    </reaction>
</comment>
<feature type="compositionally biased region" description="Polar residues" evidence="10">
    <location>
        <begin position="329"/>
        <end position="347"/>
    </location>
</feature>
<dbReference type="PROSITE" id="PS50011">
    <property type="entry name" value="PROTEIN_KINASE_DOM"/>
    <property type="match status" value="1"/>
</dbReference>
<feature type="region of interest" description="Disordered" evidence="10">
    <location>
        <begin position="178"/>
        <end position="204"/>
    </location>
</feature>
<dbReference type="EC" id="2.7.11.1" evidence="2"/>
<dbReference type="Pfam" id="PF00069">
    <property type="entry name" value="Pkinase"/>
    <property type="match status" value="1"/>
</dbReference>
<evidence type="ECO:0000256" key="4">
    <source>
        <dbReference type="ARBA" id="ARBA00022679"/>
    </source>
</evidence>
<gene>
    <name evidence="12" type="primary">PDK1</name>
    <name evidence="12" type="ORF">GLX27_000748</name>
</gene>
<dbReference type="GO" id="GO:0004674">
    <property type="term" value="F:protein serine/threonine kinase activity"/>
    <property type="evidence" value="ECO:0007669"/>
    <property type="project" value="UniProtKB-KW"/>
</dbReference>
<evidence type="ECO:0000313" key="12">
    <source>
        <dbReference type="EMBL" id="WFD46119.1"/>
    </source>
</evidence>
<evidence type="ECO:0000313" key="13">
    <source>
        <dbReference type="Proteomes" id="UP000818624"/>
    </source>
</evidence>
<feature type="region of interest" description="Disordered" evidence="10">
    <location>
        <begin position="1"/>
        <end position="39"/>
    </location>
</feature>
<dbReference type="SMART" id="SM00220">
    <property type="entry name" value="S_TKc"/>
    <property type="match status" value="1"/>
</dbReference>
<dbReference type="PANTHER" id="PTHR24356">
    <property type="entry name" value="SERINE/THREONINE-PROTEIN KINASE"/>
    <property type="match status" value="1"/>
</dbReference>
<dbReference type="InterPro" id="IPR008271">
    <property type="entry name" value="Ser/Thr_kinase_AS"/>
</dbReference>
<dbReference type="InterPro" id="IPR050236">
    <property type="entry name" value="Ser_Thr_kinase_AGC"/>
</dbReference>
<dbReference type="PANTHER" id="PTHR24356:SF163">
    <property type="entry name" value="3-PHOSPHOINOSITIDE-DEPENDENT PROTEIN KINASE 1-RELATED"/>
    <property type="match status" value="1"/>
</dbReference>
<evidence type="ECO:0000256" key="9">
    <source>
        <dbReference type="ARBA" id="ARBA00048679"/>
    </source>
</evidence>
<feature type="compositionally biased region" description="Low complexity" evidence="10">
    <location>
        <begin position="426"/>
        <end position="437"/>
    </location>
</feature>
<evidence type="ECO:0000256" key="3">
    <source>
        <dbReference type="ARBA" id="ARBA00022527"/>
    </source>
</evidence>
<dbReference type="InterPro" id="IPR033931">
    <property type="entry name" value="PDK1-typ_PH"/>
</dbReference>
<feature type="region of interest" description="Disordered" evidence="10">
    <location>
        <begin position="422"/>
        <end position="455"/>
    </location>
</feature>
<reference evidence="12 13" key="1">
    <citation type="journal article" date="2020" name="Elife">
        <title>Loss of centromere function drives karyotype evolution in closely related Malassezia species.</title>
        <authorList>
            <person name="Sankaranarayanan S.R."/>
            <person name="Ianiri G."/>
            <person name="Coelho M.A."/>
            <person name="Reza M.H."/>
            <person name="Thimmappa B.C."/>
            <person name="Ganguly P."/>
            <person name="Vadnala R.N."/>
            <person name="Sun S."/>
            <person name="Siddharthan R."/>
            <person name="Tellgren-Roth C."/>
            <person name="Dawson T.L."/>
            <person name="Heitman J."/>
            <person name="Sanyal K."/>
        </authorList>
    </citation>
    <scope>NUCLEOTIDE SEQUENCE [LARGE SCALE GENOMIC DNA]</scope>
    <source>
        <strain evidence="12">CBS14141</strain>
    </source>
</reference>
<dbReference type="Gene3D" id="2.30.29.30">
    <property type="entry name" value="Pleckstrin-homology domain (PH domain)/Phosphotyrosine-binding domain (PTB)"/>
    <property type="match status" value="1"/>
</dbReference>
<keyword evidence="13" id="KW-1185">Reference proteome</keyword>
<feature type="region of interest" description="Disordered" evidence="10">
    <location>
        <begin position="134"/>
        <end position="166"/>
    </location>
</feature>
<keyword evidence="7" id="KW-0067">ATP-binding</keyword>
<feature type="region of interest" description="Disordered" evidence="10">
    <location>
        <begin position="323"/>
        <end position="398"/>
    </location>
</feature>
<accession>A0ABY8EMJ2</accession>
<evidence type="ECO:0000256" key="5">
    <source>
        <dbReference type="ARBA" id="ARBA00022741"/>
    </source>
</evidence>
<dbReference type="CDD" id="cd05581">
    <property type="entry name" value="STKc_PDK1"/>
    <property type="match status" value="1"/>
</dbReference>
<dbReference type="InterPro" id="IPR039046">
    <property type="entry name" value="PDPK1"/>
</dbReference>
<evidence type="ECO:0000259" key="11">
    <source>
        <dbReference type="PROSITE" id="PS50011"/>
    </source>
</evidence>
<dbReference type="PROSITE" id="PS00108">
    <property type="entry name" value="PROTEIN_KINASE_ST"/>
    <property type="match status" value="1"/>
</dbReference>
<dbReference type="EMBL" id="CP046234">
    <property type="protein sequence ID" value="WFD46119.1"/>
    <property type="molecule type" value="Genomic_DNA"/>
</dbReference>
<keyword evidence="3 12" id="KW-0723">Serine/threonine-protein kinase</keyword>
<dbReference type="Gene3D" id="1.10.510.10">
    <property type="entry name" value="Transferase(Phosphotransferase) domain 1"/>
    <property type="match status" value="1"/>
</dbReference>
<dbReference type="SUPFAM" id="SSF56112">
    <property type="entry name" value="Protein kinase-like (PK-like)"/>
    <property type="match status" value="1"/>
</dbReference>
<evidence type="ECO:0000256" key="7">
    <source>
        <dbReference type="ARBA" id="ARBA00022840"/>
    </source>
</evidence>
<feature type="domain" description="Protein kinase" evidence="11">
    <location>
        <begin position="463"/>
        <end position="770"/>
    </location>
</feature>
<dbReference type="SUPFAM" id="SSF50729">
    <property type="entry name" value="PH domain-like"/>
    <property type="match status" value="1"/>
</dbReference>
<dbReference type="Proteomes" id="UP000818624">
    <property type="component" value="Chromosome 1"/>
</dbReference>
<keyword evidence="6 12" id="KW-0418">Kinase</keyword>
<evidence type="ECO:0000256" key="2">
    <source>
        <dbReference type="ARBA" id="ARBA00012513"/>
    </source>
</evidence>
<feature type="region of interest" description="Disordered" evidence="10">
    <location>
        <begin position="813"/>
        <end position="873"/>
    </location>
</feature>
<protein>
    <recommendedName>
        <fullName evidence="2">non-specific serine/threonine protein kinase</fullName>
        <ecNumber evidence="2">2.7.11.1</ecNumber>
    </recommendedName>
</protein>
<dbReference type="Pfam" id="PF14593">
    <property type="entry name" value="PH_3"/>
    <property type="match status" value="1"/>
</dbReference>
<feature type="compositionally biased region" description="Polar residues" evidence="10">
    <location>
        <begin position="364"/>
        <end position="373"/>
    </location>
</feature>